<dbReference type="AlphaFoldDB" id="A0A091B031"/>
<keyword evidence="1" id="KW-0732">Signal</keyword>
<dbReference type="EMBL" id="AVCK01000036">
    <property type="protein sequence ID" value="KFN44254.1"/>
    <property type="molecule type" value="Genomic_DNA"/>
</dbReference>
<evidence type="ECO:0000313" key="3">
    <source>
        <dbReference type="Proteomes" id="UP000029393"/>
    </source>
</evidence>
<dbReference type="PROSITE" id="PS51257">
    <property type="entry name" value="PROKAR_LIPOPROTEIN"/>
    <property type="match status" value="1"/>
</dbReference>
<comment type="caution">
    <text evidence="2">The sequence shown here is derived from an EMBL/GenBank/DDBJ whole genome shotgun (WGS) entry which is preliminary data.</text>
</comment>
<proteinExistence type="predicted"/>
<dbReference type="Proteomes" id="UP000029393">
    <property type="component" value="Unassembled WGS sequence"/>
</dbReference>
<feature type="chain" id="PRO_5001870703" description="DUF4142 domain-containing protein" evidence="1">
    <location>
        <begin position="19"/>
        <end position="230"/>
    </location>
</feature>
<organism evidence="2 3">
    <name type="scientific">Arenimonas metalli CF5-1</name>
    <dbReference type="NCBI Taxonomy" id="1384056"/>
    <lineage>
        <taxon>Bacteria</taxon>
        <taxon>Pseudomonadati</taxon>
        <taxon>Pseudomonadota</taxon>
        <taxon>Gammaproteobacteria</taxon>
        <taxon>Lysobacterales</taxon>
        <taxon>Lysobacteraceae</taxon>
        <taxon>Arenimonas</taxon>
    </lineage>
</organism>
<sequence length="230" mass="24803">MKRAIILASLLGFLSACADQDSTQDQDKRPDWIVIASDGVSIGEMSLRSWCDPGIELEEVAVSSEATLASVRLAAAKVRSAGVTVREAGVRLAHDDLVMLAEFVAAMHHLASMTTADAFIRSDQGRSKLEYLNLEQDAILFRELTDEERDEMRAGKDVSHYMMRALAQVQDRQRSAVAAASAIVTQKQRAISERAEAASLVGPSISVDPVVVVSASACVSALIDKRMTAN</sequence>
<accession>A0A091B031</accession>
<name>A0A091B031_9GAMM</name>
<protein>
    <recommendedName>
        <fullName evidence="4">DUF4142 domain-containing protein</fullName>
    </recommendedName>
</protein>
<feature type="signal peptide" evidence="1">
    <location>
        <begin position="1"/>
        <end position="18"/>
    </location>
</feature>
<keyword evidence="3" id="KW-1185">Reference proteome</keyword>
<reference evidence="2 3" key="1">
    <citation type="submission" date="2013-09" db="EMBL/GenBank/DDBJ databases">
        <title>Genome sequencing of Arenimonas metalli.</title>
        <authorList>
            <person name="Chen F."/>
            <person name="Wang G."/>
        </authorList>
    </citation>
    <scope>NUCLEOTIDE SEQUENCE [LARGE SCALE GENOMIC DNA]</scope>
    <source>
        <strain evidence="2 3">CF5-1</strain>
    </source>
</reference>
<evidence type="ECO:0008006" key="4">
    <source>
        <dbReference type="Google" id="ProtNLM"/>
    </source>
</evidence>
<dbReference type="RefSeq" id="WP_034213850.1">
    <property type="nucleotide sequence ID" value="NZ_AVCK01000036.1"/>
</dbReference>
<evidence type="ECO:0000313" key="2">
    <source>
        <dbReference type="EMBL" id="KFN44254.1"/>
    </source>
</evidence>
<gene>
    <name evidence="2" type="ORF">N787_13735</name>
</gene>
<evidence type="ECO:0000256" key="1">
    <source>
        <dbReference type="SAM" id="SignalP"/>
    </source>
</evidence>